<organism evidence="1 2">
    <name type="scientific">Naegleria fowleri</name>
    <name type="common">Brain eating amoeba</name>
    <dbReference type="NCBI Taxonomy" id="5763"/>
    <lineage>
        <taxon>Eukaryota</taxon>
        <taxon>Discoba</taxon>
        <taxon>Heterolobosea</taxon>
        <taxon>Tetramitia</taxon>
        <taxon>Eutetramitia</taxon>
        <taxon>Vahlkampfiidae</taxon>
        <taxon>Naegleria</taxon>
    </lineage>
</organism>
<dbReference type="RefSeq" id="XP_044559371.1">
    <property type="nucleotide sequence ID" value="XM_044709734.1"/>
</dbReference>
<evidence type="ECO:0000313" key="2">
    <source>
        <dbReference type="Proteomes" id="UP000444721"/>
    </source>
</evidence>
<dbReference type="GeneID" id="68113350"/>
<evidence type="ECO:0000313" key="1">
    <source>
        <dbReference type="EMBL" id="KAF0974658.1"/>
    </source>
</evidence>
<reference evidence="1 2" key="1">
    <citation type="journal article" date="2019" name="Sci. Rep.">
        <title>Nanopore sequencing improves the draft genome of the human pathogenic amoeba Naegleria fowleri.</title>
        <authorList>
            <person name="Liechti N."/>
            <person name="Schurch N."/>
            <person name="Bruggmann R."/>
            <person name="Wittwer M."/>
        </authorList>
    </citation>
    <scope>NUCLEOTIDE SEQUENCE [LARGE SCALE GENOMIC DNA]</scope>
    <source>
        <strain evidence="1 2">ATCC 30894</strain>
    </source>
</reference>
<sequence length="544" mass="63909">MPQHILPRRDLKDNSLESVVSYYEASHPVDPQKPKPLMWRYREEKDAVVCCIPIALILECMDDDHCGDESRYVLCGDFSQIPRHEYRPSHLLIGIQSRTYFMEMSFALLKLGKNGASLEMEENSNSRLCFLYDDSNRRSFQLSDEFDGIYIAHYDEKQVTFLANYEFTLMLNEQDVRKSKLHMIRGLNSLPIAYYRRWGERSLFRDNEGSFYRVMIRHHWIQVDGIKRSTELIRISTPTPTGPVTFQPVTCFNNEEIKFALLLQKNISSQQEGCKEFYAILSSQNSKREFSSIHRIYVPHNAPASQQVVHFTNFKKYFVNGKKNFNLKIISHCKLTSNKYLIMAHCKPRRNNITNVMSSFQQFFMDRVMWILIDLHTKHIKEVYPRVDKLKQKQQQPITDDFTTVPKRKRGGKFCISVQSEFEDGDLNGGYSNVTLLKHLKEVNNTNAFVNDNTIKQEEETEESNQYLIPPNVKLKDEVILKAFRPFSTNPDIFQVMVFFAVDKTFANQCGKMFRFFFKFKDECKSTLDQFCTHRFADISFKFL</sequence>
<dbReference type="VEuPathDB" id="AmoebaDB:FDP41_006132"/>
<protein>
    <submittedName>
        <fullName evidence="1">Uncharacterized protein</fullName>
    </submittedName>
</protein>
<dbReference type="Proteomes" id="UP000444721">
    <property type="component" value="Unassembled WGS sequence"/>
</dbReference>
<dbReference type="VEuPathDB" id="AmoebaDB:NF0112870"/>
<proteinExistence type="predicted"/>
<dbReference type="EMBL" id="VFQX01000051">
    <property type="protein sequence ID" value="KAF0974658.1"/>
    <property type="molecule type" value="Genomic_DNA"/>
</dbReference>
<name>A0A6A5BKH7_NAEFO</name>
<accession>A0A6A5BKH7</accession>
<dbReference type="VEuPathDB" id="AmoebaDB:NfTy_078000"/>
<keyword evidence="2" id="KW-1185">Reference proteome</keyword>
<dbReference type="AlphaFoldDB" id="A0A6A5BKH7"/>
<gene>
    <name evidence="1" type="ORF">FDP41_006132</name>
</gene>
<comment type="caution">
    <text evidence="1">The sequence shown here is derived from an EMBL/GenBank/DDBJ whole genome shotgun (WGS) entry which is preliminary data.</text>
</comment>